<evidence type="ECO:0000313" key="10">
    <source>
        <dbReference type="Proteomes" id="UP001255185"/>
    </source>
</evidence>
<dbReference type="InterPro" id="IPR007353">
    <property type="entry name" value="DUF421"/>
</dbReference>
<proteinExistence type="inferred from homology"/>
<feature type="transmembrane region" description="Helical" evidence="7">
    <location>
        <begin position="20"/>
        <end position="44"/>
    </location>
</feature>
<feature type="transmembrane region" description="Helical" evidence="7">
    <location>
        <begin position="78"/>
        <end position="99"/>
    </location>
</feature>
<dbReference type="InterPro" id="IPR023090">
    <property type="entry name" value="UPF0702_alpha/beta_dom_sf"/>
</dbReference>
<keyword evidence="6 7" id="KW-0472">Membrane</keyword>
<evidence type="ECO:0000256" key="4">
    <source>
        <dbReference type="ARBA" id="ARBA00022692"/>
    </source>
</evidence>
<evidence type="ECO:0000256" key="6">
    <source>
        <dbReference type="ARBA" id="ARBA00023136"/>
    </source>
</evidence>
<keyword evidence="4 7" id="KW-0812">Transmembrane</keyword>
<feature type="domain" description="YetF C-terminal" evidence="8">
    <location>
        <begin position="100"/>
        <end position="174"/>
    </location>
</feature>
<reference evidence="9 10" key="1">
    <citation type="submission" date="2023-07" db="EMBL/GenBank/DDBJ databases">
        <title>Sorghum-associated microbial communities from plants grown in Nebraska, USA.</title>
        <authorList>
            <person name="Schachtman D."/>
        </authorList>
    </citation>
    <scope>NUCLEOTIDE SEQUENCE [LARGE SCALE GENOMIC DNA]</scope>
    <source>
        <strain evidence="9 10">3773</strain>
    </source>
</reference>
<evidence type="ECO:0000256" key="5">
    <source>
        <dbReference type="ARBA" id="ARBA00022989"/>
    </source>
</evidence>
<evidence type="ECO:0000256" key="7">
    <source>
        <dbReference type="SAM" id="Phobius"/>
    </source>
</evidence>
<evidence type="ECO:0000256" key="2">
    <source>
        <dbReference type="ARBA" id="ARBA00006448"/>
    </source>
</evidence>
<dbReference type="Gene3D" id="3.30.240.20">
    <property type="entry name" value="bsu07140 like domains"/>
    <property type="match status" value="1"/>
</dbReference>
<dbReference type="EMBL" id="JAVDVI010000018">
    <property type="protein sequence ID" value="MDR6969310.1"/>
    <property type="molecule type" value="Genomic_DNA"/>
</dbReference>
<protein>
    <submittedName>
        <fullName evidence="9">Uncharacterized membrane protein YcaP (DUF421 family)</fullName>
    </submittedName>
</protein>
<comment type="caution">
    <text evidence="9">The sequence shown here is derived from an EMBL/GenBank/DDBJ whole genome shotgun (WGS) entry which is preliminary data.</text>
</comment>
<keyword evidence="5 7" id="KW-1133">Transmembrane helix</keyword>
<sequence>MPFSAVFELDKILKGKEEWLFLFEIALRTILMFVAILITLAILGKRGVKQLSVFELVIIISLGSAAGDPMFYKEVGVLSAFTVFIFIIICYKLTTYLALKSDRFEKMIEGKPICLVKNGKFSITNFKNEPLGYDEFFAEMRQYSVSHLGQVEIAFIEVSGEISLYYYRDDEVKYGLPILPHLYQEQHCQITKEDVYSCAFCGNTETIEETHKHLCSVCSKDKWVKSINSTRIT</sequence>
<organism evidence="9 10">
    <name type="scientific">Flavobacterium arsenatis</name>
    <dbReference type="NCBI Taxonomy" id="1484332"/>
    <lineage>
        <taxon>Bacteria</taxon>
        <taxon>Pseudomonadati</taxon>
        <taxon>Bacteroidota</taxon>
        <taxon>Flavobacteriia</taxon>
        <taxon>Flavobacteriales</taxon>
        <taxon>Flavobacteriaceae</taxon>
        <taxon>Flavobacterium</taxon>
    </lineage>
</organism>
<keyword evidence="10" id="KW-1185">Reference proteome</keyword>
<evidence type="ECO:0000256" key="3">
    <source>
        <dbReference type="ARBA" id="ARBA00022475"/>
    </source>
</evidence>
<evidence type="ECO:0000313" key="9">
    <source>
        <dbReference type="EMBL" id="MDR6969310.1"/>
    </source>
</evidence>
<dbReference type="Proteomes" id="UP001255185">
    <property type="component" value="Unassembled WGS sequence"/>
</dbReference>
<comment type="subcellular location">
    <subcellularLocation>
        <location evidence="1">Cell membrane</location>
        <topology evidence="1">Multi-pass membrane protein</topology>
    </subcellularLocation>
</comment>
<comment type="similarity">
    <text evidence="2">Belongs to the UPF0702 family.</text>
</comment>
<dbReference type="RefSeq" id="WP_310028222.1">
    <property type="nucleotide sequence ID" value="NZ_JAVDVI010000018.1"/>
</dbReference>
<gene>
    <name evidence="9" type="ORF">J2X31_003340</name>
</gene>
<accession>A0ABU1TTZ0</accession>
<dbReference type="PANTHER" id="PTHR34582:SF6">
    <property type="entry name" value="UPF0702 TRANSMEMBRANE PROTEIN YCAP"/>
    <property type="match status" value="1"/>
</dbReference>
<keyword evidence="3" id="KW-1003">Cell membrane</keyword>
<evidence type="ECO:0000259" key="8">
    <source>
        <dbReference type="Pfam" id="PF04239"/>
    </source>
</evidence>
<feature type="transmembrane region" description="Helical" evidence="7">
    <location>
        <begin position="51"/>
        <end position="72"/>
    </location>
</feature>
<dbReference type="Pfam" id="PF04239">
    <property type="entry name" value="DUF421"/>
    <property type="match status" value="1"/>
</dbReference>
<evidence type="ECO:0000256" key="1">
    <source>
        <dbReference type="ARBA" id="ARBA00004651"/>
    </source>
</evidence>
<name>A0ABU1TTZ0_9FLAO</name>
<dbReference type="PANTHER" id="PTHR34582">
    <property type="entry name" value="UPF0702 TRANSMEMBRANE PROTEIN YCAP"/>
    <property type="match status" value="1"/>
</dbReference>